<dbReference type="Proteomes" id="UP000218432">
    <property type="component" value="Chromosome 2"/>
</dbReference>
<reference evidence="1 2" key="1">
    <citation type="journal article" date="2017" name="Genome Announc.">
        <title>Complete Genome Sequence of Burkholderia stabilis FERMP-21014.</title>
        <authorList>
            <person name="Konishi K."/>
            <person name="Kumagai T."/>
            <person name="Sakasegawa S."/>
            <person name="Tamura T."/>
        </authorList>
    </citation>
    <scope>NUCLEOTIDE SEQUENCE [LARGE SCALE GENOMIC DNA]</scope>
    <source>
        <strain evidence="1 2">FERMP-21014</strain>
    </source>
</reference>
<sequence length="63" mass="6588">MDAVYVSDPPLHTSARVTAGIDQCLALVEADCVAPAALSVARDLGLFMRSPRGQAQFSVGLDI</sequence>
<dbReference type="RefSeq" id="WP_331717069.1">
    <property type="nucleotide sequence ID" value="NZ_AP018112.1"/>
</dbReference>
<accession>A0A1Y1BZB2</accession>
<evidence type="ECO:0000313" key="1">
    <source>
        <dbReference type="EMBL" id="BAX62837.1"/>
    </source>
</evidence>
<proteinExistence type="predicted"/>
<gene>
    <name evidence="1" type="ORF">BSFP_057050</name>
</gene>
<dbReference type="AlphaFoldDB" id="A0A1Y1BZB2"/>
<protein>
    <submittedName>
        <fullName evidence="1">Uncharacterized protein</fullName>
    </submittedName>
</protein>
<organism evidence="1 2">
    <name type="scientific">Burkholderia stabilis</name>
    <dbReference type="NCBI Taxonomy" id="95485"/>
    <lineage>
        <taxon>Bacteria</taxon>
        <taxon>Pseudomonadati</taxon>
        <taxon>Pseudomonadota</taxon>
        <taxon>Betaproteobacteria</taxon>
        <taxon>Burkholderiales</taxon>
        <taxon>Burkholderiaceae</taxon>
        <taxon>Burkholderia</taxon>
        <taxon>Burkholderia cepacia complex</taxon>
    </lineage>
</organism>
<evidence type="ECO:0000313" key="2">
    <source>
        <dbReference type="Proteomes" id="UP000218432"/>
    </source>
</evidence>
<dbReference type="EMBL" id="AP018112">
    <property type="protein sequence ID" value="BAX62837.1"/>
    <property type="molecule type" value="Genomic_DNA"/>
</dbReference>
<name>A0A1Y1BZB2_9BURK</name>
<dbReference type="Gene3D" id="3.40.50.880">
    <property type="match status" value="1"/>
</dbReference>
<dbReference type="InterPro" id="IPR029062">
    <property type="entry name" value="Class_I_gatase-like"/>
</dbReference>
<dbReference type="SUPFAM" id="SSF52317">
    <property type="entry name" value="Class I glutamine amidotransferase-like"/>
    <property type="match status" value="1"/>
</dbReference>